<gene>
    <name evidence="2" type="ORF">PBRASI_LOCUS11253</name>
</gene>
<reference evidence="2" key="1">
    <citation type="submission" date="2021-06" db="EMBL/GenBank/DDBJ databases">
        <authorList>
            <person name="Kallberg Y."/>
            <person name="Tangrot J."/>
            <person name="Rosling A."/>
        </authorList>
    </citation>
    <scope>NUCLEOTIDE SEQUENCE</scope>
    <source>
        <strain evidence="2">BR232B</strain>
    </source>
</reference>
<protein>
    <submittedName>
        <fullName evidence="2">5758_t:CDS:1</fullName>
    </submittedName>
</protein>
<name>A0A9N9HAQ3_9GLOM</name>
<keyword evidence="1" id="KW-0812">Transmembrane</keyword>
<comment type="caution">
    <text evidence="2">The sequence shown here is derived from an EMBL/GenBank/DDBJ whole genome shotgun (WGS) entry which is preliminary data.</text>
</comment>
<dbReference type="Proteomes" id="UP000789739">
    <property type="component" value="Unassembled WGS sequence"/>
</dbReference>
<evidence type="ECO:0000256" key="1">
    <source>
        <dbReference type="SAM" id="Phobius"/>
    </source>
</evidence>
<evidence type="ECO:0000313" key="3">
    <source>
        <dbReference type="Proteomes" id="UP000789739"/>
    </source>
</evidence>
<organism evidence="2 3">
    <name type="scientific">Paraglomus brasilianum</name>
    <dbReference type="NCBI Taxonomy" id="144538"/>
    <lineage>
        <taxon>Eukaryota</taxon>
        <taxon>Fungi</taxon>
        <taxon>Fungi incertae sedis</taxon>
        <taxon>Mucoromycota</taxon>
        <taxon>Glomeromycotina</taxon>
        <taxon>Glomeromycetes</taxon>
        <taxon>Paraglomerales</taxon>
        <taxon>Paraglomeraceae</taxon>
        <taxon>Paraglomus</taxon>
    </lineage>
</organism>
<feature type="transmembrane region" description="Helical" evidence="1">
    <location>
        <begin position="28"/>
        <end position="47"/>
    </location>
</feature>
<sequence length="54" mass="6199">GDAHELRNRGVNYLRDSESLELEPDNAVAFRIMTTLMPCFISMLLTLNQLEQMT</sequence>
<feature type="non-terminal residue" evidence="2">
    <location>
        <position position="1"/>
    </location>
</feature>
<evidence type="ECO:0000313" key="2">
    <source>
        <dbReference type="EMBL" id="CAG8670028.1"/>
    </source>
</evidence>
<keyword evidence="3" id="KW-1185">Reference proteome</keyword>
<dbReference type="EMBL" id="CAJVPI010004786">
    <property type="protein sequence ID" value="CAG8670028.1"/>
    <property type="molecule type" value="Genomic_DNA"/>
</dbReference>
<keyword evidence="1" id="KW-1133">Transmembrane helix</keyword>
<dbReference type="AlphaFoldDB" id="A0A9N9HAQ3"/>
<proteinExistence type="predicted"/>
<keyword evidence="1" id="KW-0472">Membrane</keyword>
<accession>A0A9N9HAQ3</accession>